<evidence type="ECO:0000313" key="2">
    <source>
        <dbReference type="EMBL" id="MBO8446771.1"/>
    </source>
</evidence>
<keyword evidence="1" id="KW-0732">Signal</keyword>
<name>A0A9D9EHN3_9BACT</name>
<comment type="caution">
    <text evidence="2">The sequence shown here is derived from an EMBL/GenBank/DDBJ whole genome shotgun (WGS) entry which is preliminary data.</text>
</comment>
<reference evidence="2" key="1">
    <citation type="submission" date="2020-10" db="EMBL/GenBank/DDBJ databases">
        <authorList>
            <person name="Gilroy R."/>
        </authorList>
    </citation>
    <scope>NUCLEOTIDE SEQUENCE</scope>
    <source>
        <strain evidence="2">D3-1215</strain>
    </source>
</reference>
<evidence type="ECO:0008006" key="4">
    <source>
        <dbReference type="Google" id="ProtNLM"/>
    </source>
</evidence>
<reference evidence="2" key="2">
    <citation type="journal article" date="2021" name="PeerJ">
        <title>Extensive microbial diversity within the chicken gut microbiome revealed by metagenomics and culture.</title>
        <authorList>
            <person name="Gilroy R."/>
            <person name="Ravi A."/>
            <person name="Getino M."/>
            <person name="Pursley I."/>
            <person name="Horton D.L."/>
            <person name="Alikhan N.F."/>
            <person name="Baker D."/>
            <person name="Gharbi K."/>
            <person name="Hall N."/>
            <person name="Watson M."/>
            <person name="Adriaenssens E.M."/>
            <person name="Foster-Nyarko E."/>
            <person name="Jarju S."/>
            <person name="Secka A."/>
            <person name="Antonio M."/>
            <person name="Oren A."/>
            <person name="Chaudhuri R.R."/>
            <person name="La Ragione R."/>
            <person name="Hildebrand F."/>
            <person name="Pallen M.J."/>
        </authorList>
    </citation>
    <scope>NUCLEOTIDE SEQUENCE</scope>
    <source>
        <strain evidence="2">D3-1215</strain>
    </source>
</reference>
<sequence length="446" mass="49776">MRNGNSTKSKLLALSFAALMGVQAASAQTETAPSVANADSTAARLDQVEERLSILGKKMKPWGALSISGYVQVEAKYEQSKDEIAFNVRRGRVKTSYSNEWGAAVLQLDVTEKGVGIKDAYLMAKIPKFDYIMLQGGVFDRPFGYEISYSSSKRETMERSRIFRTLFPNERDLGAKLRFTGKKGSALGNFWLDAGIFCGNGIAAEKSSTYGDMDKDFISHFGYSQKFKNWSAGAGLSYYYGNVYAGDYIIGQDPVTKADIIQDATVKRWDDNAGTWATAEGKQAHRQYFGVDAQFEFKTIIGKTKIFGEFLIGTQPGLASSSTSHSGDGYFDDEAKFSGGDEAYDIYERNFMGGYVYLTQSIVNDKNTLVFKYDNYDPNYKVSGVDCTNEGDIMYHTFSVGYIYSPISNLRLMAQMDFVWNEITALKGYTYNKPDNVVTLRVQYKF</sequence>
<dbReference type="EMBL" id="JADIMR010000048">
    <property type="protein sequence ID" value="MBO8446771.1"/>
    <property type="molecule type" value="Genomic_DNA"/>
</dbReference>
<dbReference type="AlphaFoldDB" id="A0A9D9EHN3"/>
<accession>A0A9D9EHN3</accession>
<protein>
    <recommendedName>
        <fullName evidence="4">Phosphate-selective porin O and P</fullName>
    </recommendedName>
</protein>
<dbReference type="SUPFAM" id="SSF56935">
    <property type="entry name" value="Porins"/>
    <property type="match status" value="1"/>
</dbReference>
<dbReference type="InterPro" id="IPR023614">
    <property type="entry name" value="Porin_dom_sf"/>
</dbReference>
<feature type="signal peptide" evidence="1">
    <location>
        <begin position="1"/>
        <end position="27"/>
    </location>
</feature>
<dbReference type="Gene3D" id="2.40.160.10">
    <property type="entry name" value="Porin"/>
    <property type="match status" value="1"/>
</dbReference>
<dbReference type="Proteomes" id="UP000823637">
    <property type="component" value="Unassembled WGS sequence"/>
</dbReference>
<evidence type="ECO:0000256" key="1">
    <source>
        <dbReference type="SAM" id="SignalP"/>
    </source>
</evidence>
<feature type="chain" id="PRO_5038891495" description="Phosphate-selective porin O and P" evidence="1">
    <location>
        <begin position="28"/>
        <end position="446"/>
    </location>
</feature>
<gene>
    <name evidence="2" type="ORF">IAC32_03365</name>
</gene>
<proteinExistence type="predicted"/>
<evidence type="ECO:0000313" key="3">
    <source>
        <dbReference type="Proteomes" id="UP000823637"/>
    </source>
</evidence>
<organism evidence="2 3">
    <name type="scientific">Candidatus Enterocola intestinipullorum</name>
    <dbReference type="NCBI Taxonomy" id="2840783"/>
    <lineage>
        <taxon>Bacteria</taxon>
        <taxon>Pseudomonadati</taxon>
        <taxon>Bacteroidota</taxon>
        <taxon>Bacteroidia</taxon>
        <taxon>Bacteroidales</taxon>
        <taxon>Candidatus Enterocola</taxon>
    </lineage>
</organism>